<dbReference type="Proteomes" id="UP000019151">
    <property type="component" value="Chromosome"/>
</dbReference>
<evidence type="ECO:0000313" key="8">
    <source>
        <dbReference type="EMBL" id="AHG91421.1"/>
    </source>
</evidence>
<dbReference type="PANTHER" id="PTHR43133">
    <property type="entry name" value="RNA POLYMERASE ECF-TYPE SIGMA FACTO"/>
    <property type="match status" value="1"/>
</dbReference>
<dbReference type="InterPro" id="IPR036388">
    <property type="entry name" value="WH-like_DNA-bd_sf"/>
</dbReference>
<name>W0RKX6_9BACT</name>
<dbReference type="EMBL" id="CP007128">
    <property type="protein sequence ID" value="AHG91421.1"/>
    <property type="molecule type" value="Genomic_DNA"/>
</dbReference>
<dbReference type="GO" id="GO:0016987">
    <property type="term" value="F:sigma factor activity"/>
    <property type="evidence" value="ECO:0007669"/>
    <property type="project" value="UniProtKB-KW"/>
</dbReference>
<gene>
    <name evidence="8" type="ORF">J421_3884</name>
</gene>
<evidence type="ECO:0000256" key="1">
    <source>
        <dbReference type="ARBA" id="ARBA00010641"/>
    </source>
</evidence>
<comment type="similarity">
    <text evidence="1">Belongs to the sigma-70 factor family. ECF subfamily.</text>
</comment>
<dbReference type="GO" id="GO:0006352">
    <property type="term" value="P:DNA-templated transcription initiation"/>
    <property type="evidence" value="ECO:0007669"/>
    <property type="project" value="InterPro"/>
</dbReference>
<dbReference type="STRING" id="861299.J421_3884"/>
<dbReference type="InterPro" id="IPR013324">
    <property type="entry name" value="RNA_pol_sigma_r3/r4-like"/>
</dbReference>
<dbReference type="InParanoid" id="W0RKX6"/>
<organism evidence="8 9">
    <name type="scientific">Gemmatirosa kalamazoonensis</name>
    <dbReference type="NCBI Taxonomy" id="861299"/>
    <lineage>
        <taxon>Bacteria</taxon>
        <taxon>Pseudomonadati</taxon>
        <taxon>Gemmatimonadota</taxon>
        <taxon>Gemmatimonadia</taxon>
        <taxon>Gemmatimonadales</taxon>
        <taxon>Gemmatimonadaceae</taxon>
        <taxon>Gemmatirosa</taxon>
    </lineage>
</organism>
<dbReference type="eggNOG" id="COG1595">
    <property type="taxonomic scope" value="Bacteria"/>
</dbReference>
<dbReference type="SUPFAM" id="SSF88946">
    <property type="entry name" value="Sigma2 domain of RNA polymerase sigma factors"/>
    <property type="match status" value="1"/>
</dbReference>
<dbReference type="InterPro" id="IPR013249">
    <property type="entry name" value="RNA_pol_sigma70_r4_t2"/>
</dbReference>
<evidence type="ECO:0000259" key="7">
    <source>
        <dbReference type="Pfam" id="PF08281"/>
    </source>
</evidence>
<evidence type="ECO:0000256" key="5">
    <source>
        <dbReference type="SAM" id="MobiDB-lite"/>
    </source>
</evidence>
<evidence type="ECO:0000259" key="6">
    <source>
        <dbReference type="Pfam" id="PF04542"/>
    </source>
</evidence>
<keyword evidence="9" id="KW-1185">Reference proteome</keyword>
<sequence>MSELVTAASGAYTPESQAPRAPLSPEAFEAMLVAVLPAAYAYALRLAREPADAEDLVQEAALLAFRGASGFAAGTNFKAWFFRIVTTSFWGSHRARRRRPQTVEYDDAPELGLYALSAQNGLPQTGEDPAAPLLDALGTERIAAAIADLPEEFSAVCTLYFMEDFTYQEIADVLDVPVGTVRSRLHRGRRMLQQALWQAARDAGIVEDRA</sequence>
<dbReference type="CDD" id="cd06171">
    <property type="entry name" value="Sigma70_r4"/>
    <property type="match status" value="1"/>
</dbReference>
<feature type="domain" description="RNA polymerase sigma factor 70 region 4 type 2" evidence="7">
    <location>
        <begin position="140"/>
        <end position="192"/>
    </location>
</feature>
<dbReference type="Gene3D" id="1.10.10.10">
    <property type="entry name" value="Winged helix-like DNA-binding domain superfamily/Winged helix DNA-binding domain"/>
    <property type="match status" value="1"/>
</dbReference>
<reference evidence="8 9" key="1">
    <citation type="journal article" date="2014" name="Genome Announc.">
        <title>Genome Sequence and Methylome of Soil Bacterium Gemmatirosa kalamazoonensis KBS708T, a Member of the Rarely Cultivated Gemmatimonadetes Phylum.</title>
        <authorList>
            <person name="Debruyn J.M."/>
            <person name="Radosevich M."/>
            <person name="Wommack K.E."/>
            <person name="Polson S.W."/>
            <person name="Hauser L.J."/>
            <person name="Fawaz M.N."/>
            <person name="Korlach J."/>
            <person name="Tsai Y.C."/>
        </authorList>
    </citation>
    <scope>NUCLEOTIDE SEQUENCE [LARGE SCALE GENOMIC DNA]</scope>
    <source>
        <strain evidence="8 9">KBS708</strain>
    </source>
</reference>
<dbReference type="GO" id="GO:0003677">
    <property type="term" value="F:DNA binding"/>
    <property type="evidence" value="ECO:0007669"/>
    <property type="project" value="InterPro"/>
</dbReference>
<evidence type="ECO:0000256" key="2">
    <source>
        <dbReference type="ARBA" id="ARBA00023015"/>
    </source>
</evidence>
<keyword evidence="4" id="KW-0804">Transcription</keyword>
<evidence type="ECO:0000313" key="9">
    <source>
        <dbReference type="Proteomes" id="UP000019151"/>
    </source>
</evidence>
<feature type="region of interest" description="Disordered" evidence="5">
    <location>
        <begin position="1"/>
        <end position="20"/>
    </location>
</feature>
<dbReference type="NCBIfam" id="TIGR02937">
    <property type="entry name" value="sigma70-ECF"/>
    <property type="match status" value="1"/>
</dbReference>
<dbReference type="InterPro" id="IPR007627">
    <property type="entry name" value="RNA_pol_sigma70_r2"/>
</dbReference>
<dbReference type="InterPro" id="IPR014284">
    <property type="entry name" value="RNA_pol_sigma-70_dom"/>
</dbReference>
<accession>W0RKX6</accession>
<protein>
    <submittedName>
        <fullName evidence="8">RNA polymerase sigma factor, sigma-70 family</fullName>
    </submittedName>
</protein>
<dbReference type="Gene3D" id="1.10.1740.10">
    <property type="match status" value="1"/>
</dbReference>
<proteinExistence type="inferred from homology"/>
<dbReference type="KEGG" id="gba:J421_3884"/>
<dbReference type="PANTHER" id="PTHR43133:SF59">
    <property type="entry name" value="ECF RNA POLYMERASE SIGMA FACTOR SIGR"/>
    <property type="match status" value="1"/>
</dbReference>
<dbReference type="Pfam" id="PF08281">
    <property type="entry name" value="Sigma70_r4_2"/>
    <property type="match status" value="1"/>
</dbReference>
<keyword evidence="2" id="KW-0805">Transcription regulation</keyword>
<feature type="domain" description="RNA polymerase sigma-70 region 2" evidence="6">
    <location>
        <begin position="34"/>
        <end position="98"/>
    </location>
</feature>
<dbReference type="InterPro" id="IPR013325">
    <property type="entry name" value="RNA_pol_sigma_r2"/>
</dbReference>
<dbReference type="AlphaFoldDB" id="W0RKX6"/>
<keyword evidence="3" id="KW-0731">Sigma factor</keyword>
<dbReference type="OrthoDB" id="9803470at2"/>
<dbReference type="Pfam" id="PF04542">
    <property type="entry name" value="Sigma70_r2"/>
    <property type="match status" value="1"/>
</dbReference>
<dbReference type="RefSeq" id="WP_025412870.1">
    <property type="nucleotide sequence ID" value="NZ_CP007128.1"/>
</dbReference>
<dbReference type="InterPro" id="IPR039425">
    <property type="entry name" value="RNA_pol_sigma-70-like"/>
</dbReference>
<evidence type="ECO:0000256" key="3">
    <source>
        <dbReference type="ARBA" id="ARBA00023082"/>
    </source>
</evidence>
<dbReference type="SUPFAM" id="SSF88659">
    <property type="entry name" value="Sigma3 and sigma4 domains of RNA polymerase sigma factors"/>
    <property type="match status" value="1"/>
</dbReference>
<dbReference type="HOGENOM" id="CLU_047691_1_1_0"/>
<evidence type="ECO:0000256" key="4">
    <source>
        <dbReference type="ARBA" id="ARBA00023163"/>
    </source>
</evidence>